<dbReference type="EMBL" id="KV878595">
    <property type="protein sequence ID" value="OJJ54280.1"/>
    <property type="molecule type" value="Genomic_DNA"/>
</dbReference>
<organism evidence="1 2">
    <name type="scientific">Aspergillus sydowii CBS 593.65</name>
    <dbReference type="NCBI Taxonomy" id="1036612"/>
    <lineage>
        <taxon>Eukaryota</taxon>
        <taxon>Fungi</taxon>
        <taxon>Dikarya</taxon>
        <taxon>Ascomycota</taxon>
        <taxon>Pezizomycotina</taxon>
        <taxon>Eurotiomycetes</taxon>
        <taxon>Eurotiomycetidae</taxon>
        <taxon>Eurotiales</taxon>
        <taxon>Aspergillaceae</taxon>
        <taxon>Aspergillus</taxon>
        <taxon>Aspergillus subgen. Nidulantes</taxon>
    </lineage>
</organism>
<dbReference type="AlphaFoldDB" id="A0A1L9T4A7"/>
<sequence length="253" mass="29157">MNTTSLTFTQMNDSTYKQDGDVRMHCQGNRFVVSSETLSLASPMFAFMLDPFLSELRFDTDGKFVVDLDEYDPLAVRIFCNVIHNYERQVDEVPAPDTLFHLSLFIDKYKCHQIFLYHAVSWLRGSLNRRSDNDLWYMLHFAYVMDLEDRFSKIASQLVCVHKPTNTYTGWPFPNGPGIMPKSVPGLLFALSSYIHLNRPQTNAPCGTLPDSLQTMQNRLHIDVRKTIIGALRECETATRKRKRDEISQVVGY</sequence>
<dbReference type="Proteomes" id="UP000184356">
    <property type="component" value="Unassembled WGS sequence"/>
</dbReference>
<evidence type="ECO:0000313" key="1">
    <source>
        <dbReference type="EMBL" id="OJJ54280.1"/>
    </source>
</evidence>
<dbReference type="STRING" id="1036612.A0A1L9T4A7"/>
<protein>
    <recommendedName>
        <fullName evidence="3">BTB domain-containing protein</fullName>
    </recommendedName>
</protein>
<dbReference type="InterPro" id="IPR011333">
    <property type="entry name" value="SKP1/BTB/POZ_sf"/>
</dbReference>
<proteinExistence type="predicted"/>
<gene>
    <name evidence="1" type="ORF">ASPSYDRAFT_1162428</name>
</gene>
<accession>A0A1L9T4A7</accession>
<name>A0A1L9T4A7_9EURO</name>
<dbReference type="GeneID" id="63756178"/>
<keyword evidence="2" id="KW-1185">Reference proteome</keyword>
<evidence type="ECO:0008006" key="3">
    <source>
        <dbReference type="Google" id="ProtNLM"/>
    </source>
</evidence>
<dbReference type="OrthoDB" id="5275938at2759"/>
<dbReference type="RefSeq" id="XP_040698086.1">
    <property type="nucleotide sequence ID" value="XM_040840105.1"/>
</dbReference>
<dbReference type="Gene3D" id="3.30.710.10">
    <property type="entry name" value="Potassium Channel Kv1.1, Chain A"/>
    <property type="match status" value="1"/>
</dbReference>
<dbReference type="VEuPathDB" id="FungiDB:ASPSYDRAFT_1162428"/>
<reference evidence="2" key="1">
    <citation type="journal article" date="2017" name="Genome Biol.">
        <title>Comparative genomics reveals high biological diversity and specific adaptations in the industrially and medically important fungal genus Aspergillus.</title>
        <authorList>
            <person name="de Vries R.P."/>
            <person name="Riley R."/>
            <person name="Wiebenga A."/>
            <person name="Aguilar-Osorio G."/>
            <person name="Amillis S."/>
            <person name="Uchima C.A."/>
            <person name="Anderluh G."/>
            <person name="Asadollahi M."/>
            <person name="Askin M."/>
            <person name="Barry K."/>
            <person name="Battaglia E."/>
            <person name="Bayram O."/>
            <person name="Benocci T."/>
            <person name="Braus-Stromeyer S.A."/>
            <person name="Caldana C."/>
            <person name="Canovas D."/>
            <person name="Cerqueira G.C."/>
            <person name="Chen F."/>
            <person name="Chen W."/>
            <person name="Choi C."/>
            <person name="Clum A."/>
            <person name="Dos Santos R.A."/>
            <person name="Damasio A.R."/>
            <person name="Diallinas G."/>
            <person name="Emri T."/>
            <person name="Fekete E."/>
            <person name="Flipphi M."/>
            <person name="Freyberg S."/>
            <person name="Gallo A."/>
            <person name="Gournas C."/>
            <person name="Habgood R."/>
            <person name="Hainaut M."/>
            <person name="Harispe M.L."/>
            <person name="Henrissat B."/>
            <person name="Hilden K.S."/>
            <person name="Hope R."/>
            <person name="Hossain A."/>
            <person name="Karabika E."/>
            <person name="Karaffa L."/>
            <person name="Karanyi Z."/>
            <person name="Krasevec N."/>
            <person name="Kuo A."/>
            <person name="Kusch H."/>
            <person name="LaButti K."/>
            <person name="Lagendijk E.L."/>
            <person name="Lapidus A."/>
            <person name="Levasseur A."/>
            <person name="Lindquist E."/>
            <person name="Lipzen A."/>
            <person name="Logrieco A.F."/>
            <person name="MacCabe A."/>
            <person name="Maekelae M.R."/>
            <person name="Malavazi I."/>
            <person name="Melin P."/>
            <person name="Meyer V."/>
            <person name="Mielnichuk N."/>
            <person name="Miskei M."/>
            <person name="Molnar A.P."/>
            <person name="Mule G."/>
            <person name="Ngan C.Y."/>
            <person name="Orejas M."/>
            <person name="Orosz E."/>
            <person name="Ouedraogo J.P."/>
            <person name="Overkamp K.M."/>
            <person name="Park H.-S."/>
            <person name="Perrone G."/>
            <person name="Piumi F."/>
            <person name="Punt P.J."/>
            <person name="Ram A.F."/>
            <person name="Ramon A."/>
            <person name="Rauscher S."/>
            <person name="Record E."/>
            <person name="Riano-Pachon D.M."/>
            <person name="Robert V."/>
            <person name="Roehrig J."/>
            <person name="Ruller R."/>
            <person name="Salamov A."/>
            <person name="Salih N.S."/>
            <person name="Samson R.A."/>
            <person name="Sandor E."/>
            <person name="Sanguinetti M."/>
            <person name="Schuetze T."/>
            <person name="Sepcic K."/>
            <person name="Shelest E."/>
            <person name="Sherlock G."/>
            <person name="Sophianopoulou V."/>
            <person name="Squina F.M."/>
            <person name="Sun H."/>
            <person name="Susca A."/>
            <person name="Todd R.B."/>
            <person name="Tsang A."/>
            <person name="Unkles S.E."/>
            <person name="van de Wiele N."/>
            <person name="van Rossen-Uffink D."/>
            <person name="Oliveira J.V."/>
            <person name="Vesth T.C."/>
            <person name="Visser J."/>
            <person name="Yu J.-H."/>
            <person name="Zhou M."/>
            <person name="Andersen M.R."/>
            <person name="Archer D.B."/>
            <person name="Baker S.E."/>
            <person name="Benoit I."/>
            <person name="Brakhage A.A."/>
            <person name="Braus G.H."/>
            <person name="Fischer R."/>
            <person name="Frisvad J.C."/>
            <person name="Goldman G.H."/>
            <person name="Houbraken J."/>
            <person name="Oakley B."/>
            <person name="Pocsi I."/>
            <person name="Scazzocchio C."/>
            <person name="Seiboth B."/>
            <person name="vanKuyk P.A."/>
            <person name="Wortman J."/>
            <person name="Dyer P.S."/>
            <person name="Grigoriev I.V."/>
        </authorList>
    </citation>
    <scope>NUCLEOTIDE SEQUENCE [LARGE SCALE GENOMIC DNA]</scope>
    <source>
        <strain evidence="2">CBS 593.65</strain>
    </source>
</reference>
<evidence type="ECO:0000313" key="2">
    <source>
        <dbReference type="Proteomes" id="UP000184356"/>
    </source>
</evidence>